<dbReference type="EMBL" id="LS974619">
    <property type="protein sequence ID" value="CAG7883887.1"/>
    <property type="molecule type" value="Genomic_DNA"/>
</dbReference>
<reference evidence="2 3" key="1">
    <citation type="submission" date="2021-07" db="EMBL/GenBank/DDBJ databases">
        <authorList>
            <consortium name="Genoscope - CEA"/>
            <person name="William W."/>
        </authorList>
    </citation>
    <scope>NUCLEOTIDE SEQUENCE [LARGE SCALE GENOMIC DNA]</scope>
</reference>
<protein>
    <submittedName>
        <fullName evidence="2">Uncharacterized protein</fullName>
    </submittedName>
</protein>
<name>A0A8D9LRB2_BRACM</name>
<sequence>MVFGRITQLFTAASNQFGAATQPSLPYMPTPNVEGTSAPDSIIFGSSGRKNGLRHSASLQDFSSYHGFDPEEAILARQNITWGQNGSSFSKDKGGLPNGSNPSRSGRKWIRASPCMFIQTCLAGGQDTMLCLTAEAQGLVLMSIRHL</sequence>
<organism evidence="2 3">
    <name type="scientific">Brassica campestris</name>
    <name type="common">Field mustard</name>
    <dbReference type="NCBI Taxonomy" id="3711"/>
    <lineage>
        <taxon>Eukaryota</taxon>
        <taxon>Viridiplantae</taxon>
        <taxon>Streptophyta</taxon>
        <taxon>Embryophyta</taxon>
        <taxon>Tracheophyta</taxon>
        <taxon>Spermatophyta</taxon>
        <taxon>Magnoliopsida</taxon>
        <taxon>eudicotyledons</taxon>
        <taxon>Gunneridae</taxon>
        <taxon>Pentapetalae</taxon>
        <taxon>rosids</taxon>
        <taxon>malvids</taxon>
        <taxon>Brassicales</taxon>
        <taxon>Brassicaceae</taxon>
        <taxon>Brassiceae</taxon>
        <taxon>Brassica</taxon>
    </lineage>
</organism>
<dbReference type="Proteomes" id="UP000694005">
    <property type="component" value="Chromosome A03"/>
</dbReference>
<accession>A0A8D9LRB2</accession>
<evidence type="ECO:0000313" key="2">
    <source>
        <dbReference type="EMBL" id="CAG7883887.1"/>
    </source>
</evidence>
<evidence type="ECO:0000313" key="3">
    <source>
        <dbReference type="Proteomes" id="UP000694005"/>
    </source>
</evidence>
<proteinExistence type="predicted"/>
<dbReference type="Gramene" id="A03p52300.2_BraZ1">
    <property type="protein sequence ID" value="A03p52300.2_BraZ1.CDS"/>
    <property type="gene ID" value="A03g52300.2_BraZ1"/>
</dbReference>
<feature type="region of interest" description="Disordered" evidence="1">
    <location>
        <begin position="84"/>
        <end position="107"/>
    </location>
</feature>
<evidence type="ECO:0000256" key="1">
    <source>
        <dbReference type="SAM" id="MobiDB-lite"/>
    </source>
</evidence>
<dbReference type="AlphaFoldDB" id="A0A8D9LRB2"/>
<gene>
    <name evidence="2" type="ORF">BRAPAZ1V2_A03P52300.2</name>
</gene>